<dbReference type="SUPFAM" id="SSF46785">
    <property type="entry name" value="Winged helix' DNA-binding domain"/>
    <property type="match status" value="1"/>
</dbReference>
<organism evidence="7 8">
    <name type="scientific">Knoellia sinensis KCTC 19936</name>
    <dbReference type="NCBI Taxonomy" id="1385520"/>
    <lineage>
        <taxon>Bacteria</taxon>
        <taxon>Bacillati</taxon>
        <taxon>Actinomycetota</taxon>
        <taxon>Actinomycetes</taxon>
        <taxon>Micrococcales</taxon>
        <taxon>Intrasporangiaceae</taxon>
        <taxon>Knoellia</taxon>
    </lineage>
</organism>
<evidence type="ECO:0000256" key="5">
    <source>
        <dbReference type="ARBA" id="ARBA00023163"/>
    </source>
</evidence>
<keyword evidence="2" id="KW-0805">Transcription regulation</keyword>
<dbReference type="InterPro" id="IPR036388">
    <property type="entry name" value="WH-like_DNA-bd_sf"/>
</dbReference>
<comment type="similarity">
    <text evidence="1">Belongs to the LysR transcriptional regulatory family.</text>
</comment>
<protein>
    <submittedName>
        <fullName evidence="7">LysR family transcriptional regulator</fullName>
    </submittedName>
</protein>
<dbReference type="PROSITE" id="PS50931">
    <property type="entry name" value="HTH_LYSR"/>
    <property type="match status" value="1"/>
</dbReference>
<dbReference type="Proteomes" id="UP000030002">
    <property type="component" value="Unassembled WGS sequence"/>
</dbReference>
<dbReference type="InterPro" id="IPR036390">
    <property type="entry name" value="WH_DNA-bd_sf"/>
</dbReference>
<keyword evidence="8" id="KW-1185">Reference proteome</keyword>
<dbReference type="STRING" id="1385520.N802_11890"/>
<dbReference type="GO" id="GO:0003700">
    <property type="term" value="F:DNA-binding transcription factor activity"/>
    <property type="evidence" value="ECO:0007669"/>
    <property type="project" value="InterPro"/>
</dbReference>
<dbReference type="eggNOG" id="COG0583">
    <property type="taxonomic scope" value="Bacteria"/>
</dbReference>
<accession>A0A0A0JES1</accession>
<name>A0A0A0JES1_9MICO</name>
<evidence type="ECO:0000256" key="1">
    <source>
        <dbReference type="ARBA" id="ARBA00009437"/>
    </source>
</evidence>
<evidence type="ECO:0000256" key="2">
    <source>
        <dbReference type="ARBA" id="ARBA00023015"/>
    </source>
</evidence>
<dbReference type="Gene3D" id="1.10.10.10">
    <property type="entry name" value="Winged helix-like DNA-binding domain superfamily/Winged helix DNA-binding domain"/>
    <property type="match status" value="1"/>
</dbReference>
<evidence type="ECO:0000256" key="3">
    <source>
        <dbReference type="ARBA" id="ARBA00023125"/>
    </source>
</evidence>
<sequence>MNLEQVRALAAIVDTGSFELAARTLHLTPSAISQRIRTLESSVGQVVVRRGQPCTPTEAGAVLVRLARQVELLEEESKDHLGVARTAPAVLRVAINADSLDTWLVPLLECASGWEDTRLNFVIADEDHTLALLRDGRVSAAVSTDVRPVPGCRTFPLGVMRYLAVAAKGLAHRFHLADGGVDWAGLPALRYDERDDLLEQFLAARGLESASPPSQIPSAPGLRSALGAGLGWLLAPEVTVAEDVEKGNLVTLGGADDVADVSLHWHVWKVDSHRIDRLNDAITHAARVGLRPLVEAAVDTRHLRTRPLVGTRPGM</sequence>
<dbReference type="AlphaFoldDB" id="A0A0A0JES1"/>
<keyword evidence="4" id="KW-0010">Activator</keyword>
<dbReference type="RefSeq" id="WP_035912066.1">
    <property type="nucleotide sequence ID" value="NZ_AVPJ01000002.1"/>
</dbReference>
<evidence type="ECO:0000256" key="4">
    <source>
        <dbReference type="ARBA" id="ARBA00023159"/>
    </source>
</evidence>
<dbReference type="PANTHER" id="PTHR30579">
    <property type="entry name" value="TRANSCRIPTIONAL REGULATOR"/>
    <property type="match status" value="1"/>
</dbReference>
<dbReference type="GO" id="GO:0003677">
    <property type="term" value="F:DNA binding"/>
    <property type="evidence" value="ECO:0007669"/>
    <property type="project" value="UniProtKB-KW"/>
</dbReference>
<evidence type="ECO:0000313" key="8">
    <source>
        <dbReference type="Proteomes" id="UP000030002"/>
    </source>
</evidence>
<dbReference type="InterPro" id="IPR000847">
    <property type="entry name" value="LysR_HTH_N"/>
</dbReference>
<keyword evidence="5" id="KW-0804">Transcription</keyword>
<dbReference type="Pfam" id="PF00126">
    <property type="entry name" value="HTH_1"/>
    <property type="match status" value="1"/>
</dbReference>
<dbReference type="PANTHER" id="PTHR30579:SF2">
    <property type="entry name" value="HTH-TYPE TRANSCRIPTIONAL REGULATOR ARGP"/>
    <property type="match status" value="1"/>
</dbReference>
<dbReference type="NCBIfam" id="NF002964">
    <property type="entry name" value="PRK03635.1"/>
    <property type="match status" value="1"/>
</dbReference>
<dbReference type="InterPro" id="IPR005119">
    <property type="entry name" value="LysR_subst-bd"/>
</dbReference>
<comment type="caution">
    <text evidence="7">The sequence shown here is derived from an EMBL/GenBank/DDBJ whole genome shotgun (WGS) entry which is preliminary data.</text>
</comment>
<evidence type="ECO:0000259" key="6">
    <source>
        <dbReference type="PROSITE" id="PS50931"/>
    </source>
</evidence>
<feature type="domain" description="HTH lysR-type" evidence="6">
    <location>
        <begin position="1"/>
        <end position="57"/>
    </location>
</feature>
<reference evidence="7 8" key="1">
    <citation type="submission" date="2013-08" db="EMBL/GenBank/DDBJ databases">
        <title>The genome sequence of Knoellia sinensis.</title>
        <authorList>
            <person name="Zhu W."/>
            <person name="Wang G."/>
        </authorList>
    </citation>
    <scope>NUCLEOTIDE SEQUENCE [LARGE SCALE GENOMIC DNA]</scope>
    <source>
        <strain evidence="7 8">KCTC 19936</strain>
    </source>
</reference>
<dbReference type="Pfam" id="PF03466">
    <property type="entry name" value="LysR_substrate"/>
    <property type="match status" value="1"/>
</dbReference>
<dbReference type="OrthoDB" id="3252676at2"/>
<evidence type="ECO:0000313" key="7">
    <source>
        <dbReference type="EMBL" id="KGN34101.1"/>
    </source>
</evidence>
<proteinExistence type="inferred from homology"/>
<dbReference type="NCBIfam" id="TIGR03298">
    <property type="entry name" value="argP"/>
    <property type="match status" value="1"/>
</dbReference>
<dbReference type="EMBL" id="AVPJ01000002">
    <property type="protein sequence ID" value="KGN34101.1"/>
    <property type="molecule type" value="Genomic_DNA"/>
</dbReference>
<keyword evidence="3" id="KW-0238">DNA-binding</keyword>
<dbReference type="InterPro" id="IPR017685">
    <property type="entry name" value="ArgP"/>
</dbReference>
<dbReference type="InterPro" id="IPR050176">
    <property type="entry name" value="LTTR"/>
</dbReference>
<dbReference type="Gene3D" id="3.40.190.290">
    <property type="match status" value="1"/>
</dbReference>
<dbReference type="SUPFAM" id="SSF53850">
    <property type="entry name" value="Periplasmic binding protein-like II"/>
    <property type="match status" value="1"/>
</dbReference>
<gene>
    <name evidence="7" type="ORF">N802_11890</name>
</gene>